<sequence length="135" mass="15980">MTLKDQPFDFTEMYAFWIGYYETYNYSNWNDLFMYVNTFQWLDGSMTDYINWGLTKNGVFEPDYHQMAYTPLQANRSCTLLLADYKGKIDYWNAIKTQWFDDNYACSSKYSGTICQKDSNIVLNITINNDIGETI</sequence>
<dbReference type="WBParaSite" id="ACRNAN_scaffold363.g9404.t1">
    <property type="protein sequence ID" value="ACRNAN_scaffold363.g9404.t1"/>
    <property type="gene ID" value="ACRNAN_scaffold363.g9404"/>
</dbReference>
<dbReference type="AlphaFoldDB" id="A0A914DTL4"/>
<reference evidence="3" key="1">
    <citation type="submission" date="2022-11" db="UniProtKB">
        <authorList>
            <consortium name="WormBaseParasite"/>
        </authorList>
    </citation>
    <scope>IDENTIFICATION</scope>
</reference>
<organism evidence="2 3">
    <name type="scientific">Acrobeloides nanus</name>
    <dbReference type="NCBI Taxonomy" id="290746"/>
    <lineage>
        <taxon>Eukaryota</taxon>
        <taxon>Metazoa</taxon>
        <taxon>Ecdysozoa</taxon>
        <taxon>Nematoda</taxon>
        <taxon>Chromadorea</taxon>
        <taxon>Rhabditida</taxon>
        <taxon>Tylenchina</taxon>
        <taxon>Cephalobomorpha</taxon>
        <taxon>Cephaloboidea</taxon>
        <taxon>Cephalobidae</taxon>
        <taxon>Acrobeloides</taxon>
    </lineage>
</organism>
<keyword evidence="2" id="KW-1185">Reference proteome</keyword>
<evidence type="ECO:0000313" key="3">
    <source>
        <dbReference type="WBParaSite" id="ACRNAN_scaffold363.g9404.t1"/>
    </source>
</evidence>
<dbReference type="InterPro" id="IPR016187">
    <property type="entry name" value="CTDL_fold"/>
</dbReference>
<name>A0A914DTL4_9BILA</name>
<dbReference type="PROSITE" id="PS50041">
    <property type="entry name" value="C_TYPE_LECTIN_2"/>
    <property type="match status" value="1"/>
</dbReference>
<proteinExistence type="predicted"/>
<dbReference type="InterPro" id="IPR001304">
    <property type="entry name" value="C-type_lectin-like"/>
</dbReference>
<dbReference type="Proteomes" id="UP000887540">
    <property type="component" value="Unplaced"/>
</dbReference>
<feature type="domain" description="C-type lectin" evidence="1">
    <location>
        <begin position="16"/>
        <end position="93"/>
    </location>
</feature>
<dbReference type="Gene3D" id="3.10.100.10">
    <property type="entry name" value="Mannose-Binding Protein A, subunit A"/>
    <property type="match status" value="1"/>
</dbReference>
<accession>A0A914DTL4</accession>
<evidence type="ECO:0000259" key="1">
    <source>
        <dbReference type="PROSITE" id="PS50041"/>
    </source>
</evidence>
<evidence type="ECO:0000313" key="2">
    <source>
        <dbReference type="Proteomes" id="UP000887540"/>
    </source>
</evidence>
<protein>
    <submittedName>
        <fullName evidence="3">C-type lectin domain-containing protein</fullName>
    </submittedName>
</protein>
<dbReference type="InterPro" id="IPR016186">
    <property type="entry name" value="C-type_lectin-like/link_sf"/>
</dbReference>
<dbReference type="SUPFAM" id="SSF56436">
    <property type="entry name" value="C-type lectin-like"/>
    <property type="match status" value="1"/>
</dbReference>